<dbReference type="Proteomes" id="UP000323521">
    <property type="component" value="Chromosome"/>
</dbReference>
<evidence type="ECO:0000313" key="2">
    <source>
        <dbReference type="Proteomes" id="UP000323521"/>
    </source>
</evidence>
<organism evidence="1 2">
    <name type="scientific">Formimonas warabiya</name>
    <dbReference type="NCBI Taxonomy" id="1761012"/>
    <lineage>
        <taxon>Bacteria</taxon>
        <taxon>Bacillati</taxon>
        <taxon>Bacillota</taxon>
        <taxon>Clostridia</taxon>
        <taxon>Eubacteriales</taxon>
        <taxon>Peptococcaceae</taxon>
        <taxon>Candidatus Formimonas</taxon>
    </lineage>
</organism>
<dbReference type="EMBL" id="CP017634">
    <property type="protein sequence ID" value="ATW26350.1"/>
    <property type="molecule type" value="Genomic_DNA"/>
</dbReference>
<gene>
    <name evidence="1" type="ORF">DCMF_17695</name>
</gene>
<sequence length="83" mass="9837">MQQKHPKTDDLRKMQIDRLTDFVLKNKTSLGTQRIVSMVLHDKNRSFNENDLLEFRAQVGRLKSEDLDQLMNLIPQPETDYLH</sequence>
<proteinExistence type="predicted"/>
<protein>
    <submittedName>
        <fullName evidence="1">Uncharacterized protein</fullName>
    </submittedName>
</protein>
<name>A0A3G1KVC2_FORW1</name>
<evidence type="ECO:0000313" key="1">
    <source>
        <dbReference type="EMBL" id="ATW26350.1"/>
    </source>
</evidence>
<keyword evidence="2" id="KW-1185">Reference proteome</keyword>
<dbReference type="RefSeq" id="WP_148135651.1">
    <property type="nucleotide sequence ID" value="NZ_CP017634.1"/>
</dbReference>
<accession>A0A3G1KVC2</accession>
<dbReference type="AlphaFoldDB" id="A0A3G1KVC2"/>
<reference evidence="1 2" key="1">
    <citation type="submission" date="2016-10" db="EMBL/GenBank/DDBJ databases">
        <title>Complete Genome Sequence of Peptococcaceae strain DCMF.</title>
        <authorList>
            <person name="Edwards R.J."/>
            <person name="Holland S.I."/>
            <person name="Deshpande N.P."/>
            <person name="Wong Y.K."/>
            <person name="Ertan H."/>
            <person name="Manefield M."/>
            <person name="Russell T.L."/>
            <person name="Lee M.J."/>
        </authorList>
    </citation>
    <scope>NUCLEOTIDE SEQUENCE [LARGE SCALE GENOMIC DNA]</scope>
    <source>
        <strain evidence="1 2">DCMF</strain>
    </source>
</reference>
<dbReference type="KEGG" id="fwa:DCMF_17695"/>